<dbReference type="GO" id="GO:0006178">
    <property type="term" value="P:guanine salvage"/>
    <property type="evidence" value="ECO:0007669"/>
    <property type="project" value="TreeGrafter"/>
</dbReference>
<proteinExistence type="inferred from homology"/>
<evidence type="ECO:0000256" key="9">
    <source>
        <dbReference type="ARBA" id="ARBA00022723"/>
    </source>
</evidence>
<dbReference type="GO" id="GO:0032264">
    <property type="term" value="P:IMP salvage"/>
    <property type="evidence" value="ECO:0007669"/>
    <property type="project" value="TreeGrafter"/>
</dbReference>
<comment type="cofactor">
    <cofactor evidence="1">
        <name>Mg(2+)</name>
        <dbReference type="ChEBI" id="CHEBI:18420"/>
    </cofactor>
</comment>
<comment type="pathway">
    <text evidence="3">Purine metabolism; IMP biosynthesis via salvage pathway; IMP from hypoxanthine: step 1/1.</text>
</comment>
<dbReference type="GO" id="GO:0032263">
    <property type="term" value="P:GMP salvage"/>
    <property type="evidence" value="ECO:0007669"/>
    <property type="project" value="TreeGrafter"/>
</dbReference>
<accession>A0A3B1CYG6</accession>
<dbReference type="GO" id="GO:0005829">
    <property type="term" value="C:cytosol"/>
    <property type="evidence" value="ECO:0007669"/>
    <property type="project" value="TreeGrafter"/>
</dbReference>
<keyword evidence="6" id="KW-0963">Cytoplasm</keyword>
<dbReference type="GO" id="GO:0046100">
    <property type="term" value="P:hypoxanthine metabolic process"/>
    <property type="evidence" value="ECO:0007669"/>
    <property type="project" value="TreeGrafter"/>
</dbReference>
<dbReference type="CDD" id="cd06223">
    <property type="entry name" value="PRTases_typeI"/>
    <property type="match status" value="1"/>
</dbReference>
<dbReference type="InterPro" id="IPR000836">
    <property type="entry name" value="PRTase_dom"/>
</dbReference>
<evidence type="ECO:0000256" key="4">
    <source>
        <dbReference type="ARBA" id="ARBA00008391"/>
    </source>
</evidence>
<evidence type="ECO:0000256" key="5">
    <source>
        <dbReference type="ARBA" id="ARBA00011895"/>
    </source>
</evidence>
<keyword evidence="10" id="KW-0660">Purine salvage</keyword>
<dbReference type="Pfam" id="PF00156">
    <property type="entry name" value="Pribosyltran"/>
    <property type="match status" value="1"/>
</dbReference>
<dbReference type="PANTHER" id="PTHR43340">
    <property type="entry name" value="HYPOXANTHINE-GUANINE PHOSPHORIBOSYLTRANSFERASE"/>
    <property type="match status" value="1"/>
</dbReference>
<keyword evidence="11" id="KW-0547">Nucleotide-binding</keyword>
<evidence type="ECO:0000256" key="7">
    <source>
        <dbReference type="ARBA" id="ARBA00022676"/>
    </source>
</evidence>
<dbReference type="NCBIfam" id="TIGR01203">
    <property type="entry name" value="HGPRTase"/>
    <property type="match status" value="1"/>
</dbReference>
<evidence type="ECO:0000313" key="14">
    <source>
        <dbReference type="EMBL" id="VAX28954.1"/>
    </source>
</evidence>
<dbReference type="Gene3D" id="3.40.50.2020">
    <property type="match status" value="1"/>
</dbReference>
<dbReference type="GO" id="GO:0006166">
    <property type="term" value="P:purine ribonucleoside salvage"/>
    <property type="evidence" value="ECO:0007669"/>
    <property type="project" value="UniProtKB-KW"/>
</dbReference>
<gene>
    <name evidence="14" type="ORF">MNBD_NITROSPIRAE03-395</name>
</gene>
<name>A0A3B1CYG6_9ZZZZ</name>
<comment type="similarity">
    <text evidence="4">Belongs to the purine/pyrimidine phosphoribosyltransferase family.</text>
</comment>
<keyword evidence="8 14" id="KW-0808">Transferase</keyword>
<reference evidence="14" key="1">
    <citation type="submission" date="2018-06" db="EMBL/GenBank/DDBJ databases">
        <authorList>
            <person name="Zhirakovskaya E."/>
        </authorList>
    </citation>
    <scope>NUCLEOTIDE SEQUENCE</scope>
</reference>
<dbReference type="GO" id="GO:0000166">
    <property type="term" value="F:nucleotide binding"/>
    <property type="evidence" value="ECO:0007669"/>
    <property type="project" value="UniProtKB-KW"/>
</dbReference>
<sequence>MVTGKPLLTEEEIQAKVKELARQISNDYEGRELLVVGLLKGAFMFFSDLVRHIQVPLTIDFIIASSYAKTDTTGEVKIHCDMREEIEDRDVLIVEDIVDTGITLNYLRERFLARLPRSLKICALLDKIDRRIVDVPIDYKGFEIPNEYVVGYGLDYDNKYRNLPYIAIFKRSD</sequence>
<dbReference type="InterPro" id="IPR005904">
    <property type="entry name" value="Hxn_phspho_trans"/>
</dbReference>
<dbReference type="AlphaFoldDB" id="A0A3B1CYG6"/>
<dbReference type="InterPro" id="IPR050408">
    <property type="entry name" value="HGPRT"/>
</dbReference>
<feature type="domain" description="Phosphoribosyltransferase" evidence="13">
    <location>
        <begin position="11"/>
        <end position="156"/>
    </location>
</feature>
<evidence type="ECO:0000256" key="2">
    <source>
        <dbReference type="ARBA" id="ARBA00004496"/>
    </source>
</evidence>
<organism evidence="14">
    <name type="scientific">hydrothermal vent metagenome</name>
    <dbReference type="NCBI Taxonomy" id="652676"/>
    <lineage>
        <taxon>unclassified sequences</taxon>
        <taxon>metagenomes</taxon>
        <taxon>ecological metagenomes</taxon>
    </lineage>
</organism>
<evidence type="ECO:0000256" key="12">
    <source>
        <dbReference type="ARBA" id="ARBA00022842"/>
    </source>
</evidence>
<evidence type="ECO:0000256" key="3">
    <source>
        <dbReference type="ARBA" id="ARBA00004669"/>
    </source>
</evidence>
<evidence type="ECO:0000256" key="1">
    <source>
        <dbReference type="ARBA" id="ARBA00001946"/>
    </source>
</evidence>
<keyword evidence="12" id="KW-0460">Magnesium</keyword>
<comment type="subcellular location">
    <subcellularLocation>
        <location evidence="2">Cytoplasm</location>
    </subcellularLocation>
</comment>
<keyword evidence="9" id="KW-0479">Metal-binding</keyword>
<dbReference type="GO" id="GO:0004422">
    <property type="term" value="F:hypoxanthine phosphoribosyltransferase activity"/>
    <property type="evidence" value="ECO:0007669"/>
    <property type="project" value="InterPro"/>
</dbReference>
<dbReference type="PANTHER" id="PTHR43340:SF1">
    <property type="entry name" value="HYPOXANTHINE PHOSPHORIBOSYLTRANSFERASE"/>
    <property type="match status" value="1"/>
</dbReference>
<evidence type="ECO:0000256" key="10">
    <source>
        <dbReference type="ARBA" id="ARBA00022726"/>
    </source>
</evidence>
<dbReference type="GO" id="GO:0000287">
    <property type="term" value="F:magnesium ion binding"/>
    <property type="evidence" value="ECO:0007669"/>
    <property type="project" value="TreeGrafter"/>
</dbReference>
<evidence type="ECO:0000256" key="11">
    <source>
        <dbReference type="ARBA" id="ARBA00022741"/>
    </source>
</evidence>
<dbReference type="SUPFAM" id="SSF53271">
    <property type="entry name" value="PRTase-like"/>
    <property type="match status" value="1"/>
</dbReference>
<dbReference type="EMBL" id="UOGI01000036">
    <property type="protein sequence ID" value="VAX28954.1"/>
    <property type="molecule type" value="Genomic_DNA"/>
</dbReference>
<dbReference type="FunFam" id="3.40.50.2020:FF:000006">
    <property type="entry name" value="Hypoxanthine phosphoribosyltransferase"/>
    <property type="match status" value="1"/>
</dbReference>
<evidence type="ECO:0000256" key="8">
    <source>
        <dbReference type="ARBA" id="ARBA00022679"/>
    </source>
</evidence>
<dbReference type="EC" id="2.4.2.8" evidence="5"/>
<protein>
    <recommendedName>
        <fullName evidence="5">hypoxanthine phosphoribosyltransferase</fullName>
        <ecNumber evidence="5">2.4.2.8</ecNumber>
    </recommendedName>
</protein>
<evidence type="ECO:0000259" key="13">
    <source>
        <dbReference type="Pfam" id="PF00156"/>
    </source>
</evidence>
<evidence type="ECO:0000256" key="6">
    <source>
        <dbReference type="ARBA" id="ARBA00022490"/>
    </source>
</evidence>
<keyword evidence="7 14" id="KW-0328">Glycosyltransferase</keyword>
<dbReference type="InterPro" id="IPR029057">
    <property type="entry name" value="PRTase-like"/>
</dbReference>